<feature type="transmembrane region" description="Helical" evidence="1">
    <location>
        <begin position="268"/>
        <end position="290"/>
    </location>
</feature>
<dbReference type="RefSeq" id="WP_048622264.1">
    <property type="nucleotide sequence ID" value="NZ_JAAITK010000004.1"/>
</dbReference>
<protein>
    <submittedName>
        <fullName evidence="3">Transporter</fullName>
    </submittedName>
</protein>
<dbReference type="EMBL" id="QVLX01000001">
    <property type="protein sequence ID" value="RGE90302.1"/>
    <property type="molecule type" value="Genomic_DNA"/>
</dbReference>
<dbReference type="Pfam" id="PF07670">
    <property type="entry name" value="Gate"/>
    <property type="match status" value="1"/>
</dbReference>
<keyword evidence="1" id="KW-1133">Transmembrane helix</keyword>
<dbReference type="AlphaFoldDB" id="A0A3E3K6T7"/>
<dbReference type="Proteomes" id="UP000261080">
    <property type="component" value="Unassembled WGS sequence"/>
</dbReference>
<sequence length="295" mass="32085">MLFFPNEVFQGASSGLLLWFQTVLPTLLPFLILVNIMQKTSLIRQVSRLVYPALGPLFSVSTEGCFAVLTGFLCGYPVGAKVTSDLVRDGRISRQEGAYLLSFCNNTSPGFLAGFVVCQTIRDPSLVLGTMIVFFAVPILFSFLFRKIYSPKSVGWKSQPLIRTQRIVSLDLFDTSIMNGFETITKIGGYIIVFSVLLELTKMLPLADTLAGQIGLSFLEITNGVVILETLPFSFAVRYALIMGLCTFGGLCAAAQTSGMLTGSGLRILPYIIEKLAAAVAASLLAYFYIQISGM</sequence>
<feature type="transmembrane region" description="Helical" evidence="1">
    <location>
        <begin position="210"/>
        <end position="228"/>
    </location>
</feature>
<accession>A0A3E3K6T7</accession>
<organism evidence="3 4">
    <name type="scientific">Sellimonas intestinalis</name>
    <dbReference type="NCBI Taxonomy" id="1653434"/>
    <lineage>
        <taxon>Bacteria</taxon>
        <taxon>Bacillati</taxon>
        <taxon>Bacillota</taxon>
        <taxon>Clostridia</taxon>
        <taxon>Lachnospirales</taxon>
        <taxon>Lachnospiraceae</taxon>
        <taxon>Sellimonas</taxon>
    </lineage>
</organism>
<reference evidence="3 4" key="1">
    <citation type="submission" date="2018-08" db="EMBL/GenBank/DDBJ databases">
        <title>A genome reference for cultivated species of the human gut microbiota.</title>
        <authorList>
            <person name="Zou Y."/>
            <person name="Xue W."/>
            <person name="Luo G."/>
        </authorList>
    </citation>
    <scope>NUCLEOTIDE SEQUENCE [LARGE SCALE GENOMIC DNA]</scope>
    <source>
        <strain evidence="3 4">AF37-2AT</strain>
    </source>
</reference>
<evidence type="ECO:0000259" key="2">
    <source>
        <dbReference type="Pfam" id="PF07670"/>
    </source>
</evidence>
<evidence type="ECO:0000313" key="4">
    <source>
        <dbReference type="Proteomes" id="UP000261080"/>
    </source>
</evidence>
<keyword evidence="1" id="KW-0472">Membrane</keyword>
<keyword evidence="4" id="KW-1185">Reference proteome</keyword>
<feature type="transmembrane region" description="Helical" evidence="1">
    <location>
        <begin position="16"/>
        <end position="37"/>
    </location>
</feature>
<evidence type="ECO:0000313" key="3">
    <source>
        <dbReference type="EMBL" id="RGE90302.1"/>
    </source>
</evidence>
<keyword evidence="1" id="KW-0812">Transmembrane</keyword>
<feature type="transmembrane region" description="Helical" evidence="1">
    <location>
        <begin position="125"/>
        <end position="145"/>
    </location>
</feature>
<gene>
    <name evidence="3" type="ORF">DW016_01650</name>
</gene>
<feature type="transmembrane region" description="Helical" evidence="1">
    <location>
        <begin position="235"/>
        <end position="256"/>
    </location>
</feature>
<evidence type="ECO:0000256" key="1">
    <source>
        <dbReference type="SAM" id="Phobius"/>
    </source>
</evidence>
<name>A0A3E3K6T7_9FIRM</name>
<dbReference type="InterPro" id="IPR011642">
    <property type="entry name" value="Gate_dom"/>
</dbReference>
<proteinExistence type="predicted"/>
<comment type="caution">
    <text evidence="3">The sequence shown here is derived from an EMBL/GenBank/DDBJ whole genome shotgun (WGS) entry which is preliminary data.</text>
</comment>
<dbReference type="OrthoDB" id="1645614at2"/>
<feature type="transmembrane region" description="Helical" evidence="1">
    <location>
        <begin position="49"/>
        <end position="78"/>
    </location>
</feature>
<feature type="domain" description="Nucleoside transporter/FeoB GTPase Gate" evidence="2">
    <location>
        <begin position="22"/>
        <end position="103"/>
    </location>
</feature>